<organism evidence="2">
    <name type="scientific">Dunaliella tertiolecta</name>
    <name type="common">Green alga</name>
    <dbReference type="NCBI Taxonomy" id="3047"/>
    <lineage>
        <taxon>Eukaryota</taxon>
        <taxon>Viridiplantae</taxon>
        <taxon>Chlorophyta</taxon>
        <taxon>core chlorophytes</taxon>
        <taxon>Chlorophyceae</taxon>
        <taxon>CS clade</taxon>
        <taxon>Chlamydomonadales</taxon>
        <taxon>Dunaliellaceae</taxon>
        <taxon>Dunaliella</taxon>
    </lineage>
</organism>
<proteinExistence type="predicted"/>
<evidence type="ECO:0000313" key="2">
    <source>
        <dbReference type="EMBL" id="CAE0487624.1"/>
    </source>
</evidence>
<gene>
    <name evidence="2" type="ORF">DTER00134_LOCUS2670</name>
</gene>
<protein>
    <submittedName>
        <fullName evidence="2">Uncharacterized protein</fullName>
    </submittedName>
</protein>
<dbReference type="PANTHER" id="PTHR45521">
    <property type="entry name" value="TSET COMPLEX MEMBER TSTF"/>
    <property type="match status" value="1"/>
</dbReference>
<name>A0A7S3QNA1_DUNTE</name>
<dbReference type="InterPro" id="IPR053290">
    <property type="entry name" value="TSET_complex_member"/>
</dbReference>
<dbReference type="PANTHER" id="PTHR45521:SF2">
    <property type="entry name" value="TRANSDUCIN_WD40 REPEAT-LIKE SUPERFAMILY PROTEIN"/>
    <property type="match status" value="1"/>
</dbReference>
<feature type="region of interest" description="Disordered" evidence="1">
    <location>
        <begin position="69"/>
        <end position="89"/>
    </location>
</feature>
<dbReference type="AlphaFoldDB" id="A0A7S3QNA1"/>
<evidence type="ECO:0000256" key="1">
    <source>
        <dbReference type="SAM" id="MobiDB-lite"/>
    </source>
</evidence>
<sequence length="714" mass="73813">MDTGRPVTRAQLGCSTDGAYVSVVWPAARQYTIYRQGAASWESVASGSGVDVAWGWNEHLFAVVEAATPPPPVALPSPGKTPSSKKAAAKEAEMRRANALAAEAAAMAKPNTVQIMKLSERSVSGVAHVNVQGGDAPVRVSSGPLLGITTRKQLPDVALGGGLEAEAPLSFRLHTWTNNSIQVGQEMPEPTAISWDPTGILVALAYPAQVLLCSVTPALEVLASLPIQGTVSMQWAMRQLFVLTHTHAYAACVTLPGTGPLYQGKLPVVQLLLEVAALGLLAEPTSLPPTLSCKVPEDATDEEKELHLTWGGSAGGLGLKEGPLPPSLPRPPGPLALLGPRGGVLWVGNVNAQALALPLAQHPVLHAISIAASGNVQGAIMYAKEALHPSHHGILASYLADGGGTGDKAHCANVALSLPGLSLLEEAVLRVQLHHWPMAVEAVEALLAGFRRRPPVDSNFRFPATTAAFGSWSGAAEAAKANGGVPSTGVSAPLVASSTQALAGQPYEDDLDWMTPLRQAGTSTSARTAASAAATLALRSQPLPQEMVAAAPLGMVADLAIDLMRGLIGVGMHDAAQPLARLLIDHAAQLSPLQLSALGICMAEVDMRRELPLLLARSCVPGADALSRESVGLLAAVMSGHTSLINEVLRQTGAPALAAAQADWSKDEYNNETTVAAAGAEWVAQLAGQAHNMAPPTTPASAVPYMMVGKTSVS</sequence>
<dbReference type="EMBL" id="HBIP01005374">
    <property type="protein sequence ID" value="CAE0487624.1"/>
    <property type="molecule type" value="Transcribed_RNA"/>
</dbReference>
<accession>A0A7S3QNA1</accession>
<reference evidence="2" key="1">
    <citation type="submission" date="2021-01" db="EMBL/GenBank/DDBJ databases">
        <authorList>
            <person name="Corre E."/>
            <person name="Pelletier E."/>
            <person name="Niang G."/>
            <person name="Scheremetjew M."/>
            <person name="Finn R."/>
            <person name="Kale V."/>
            <person name="Holt S."/>
            <person name="Cochrane G."/>
            <person name="Meng A."/>
            <person name="Brown T."/>
            <person name="Cohen L."/>
        </authorList>
    </citation>
    <scope>NUCLEOTIDE SEQUENCE</scope>
    <source>
        <strain evidence="2">CCMP1320</strain>
    </source>
</reference>